<name>A0A1P8ULH2_9GAMM</name>
<dbReference type="Proteomes" id="UP000243807">
    <property type="component" value="Chromosome"/>
</dbReference>
<dbReference type="KEGG" id="afy:BW247_11310"/>
<organism evidence="1 2">
    <name type="scientific">Acidihalobacter ferrooxydans</name>
    <dbReference type="NCBI Taxonomy" id="1765967"/>
    <lineage>
        <taxon>Bacteria</taxon>
        <taxon>Pseudomonadati</taxon>
        <taxon>Pseudomonadota</taxon>
        <taxon>Gammaproteobacteria</taxon>
        <taxon>Chromatiales</taxon>
        <taxon>Ectothiorhodospiraceae</taxon>
        <taxon>Acidihalobacter</taxon>
    </lineage>
</organism>
<protein>
    <submittedName>
        <fullName evidence="1">Uncharacterized protein</fullName>
    </submittedName>
</protein>
<evidence type="ECO:0000313" key="2">
    <source>
        <dbReference type="Proteomes" id="UP000243807"/>
    </source>
</evidence>
<keyword evidence="2" id="KW-1185">Reference proteome</keyword>
<dbReference type="AlphaFoldDB" id="A0A1P8ULH2"/>
<gene>
    <name evidence="1" type="ORF">BW247_11310</name>
</gene>
<dbReference type="STRING" id="1765967.BW247_11310"/>
<dbReference type="EMBL" id="CP019434">
    <property type="protein sequence ID" value="APZ44686.1"/>
    <property type="molecule type" value="Genomic_DNA"/>
</dbReference>
<proteinExistence type="predicted"/>
<evidence type="ECO:0000313" key="1">
    <source>
        <dbReference type="EMBL" id="APZ44686.1"/>
    </source>
</evidence>
<accession>A0A1P8ULH2</accession>
<sequence>MLDIDEAEMQRMHMSGADSGQMQRHQHDQHVFHTLLERHQELHRELENLPNGIRTVTTSDNPELAALITEHAHVMHRRLQEGFGLRYWDAAFAEIFARADAVHMDIRNLPNGVETIETSDDANVVKLIQAHGATVSAFVREGFAAAQRESPLPEDYQRAVT</sequence>
<reference evidence="1 2" key="1">
    <citation type="submission" date="2017-01" db="EMBL/GenBank/DDBJ databases">
        <title>Draft sequence of Acidihalobacter ferrooxidans strain DSM 14175 (strain V8).</title>
        <authorList>
            <person name="Khaleque H.N."/>
            <person name="Ramsay J.P."/>
            <person name="Murphy R.J.T."/>
            <person name="Kaksonen A.H."/>
            <person name="Boxall N.J."/>
            <person name="Watkin E.L.J."/>
        </authorList>
    </citation>
    <scope>NUCLEOTIDE SEQUENCE [LARGE SCALE GENOMIC DNA]</scope>
    <source>
        <strain evidence="1 2">V8</strain>
    </source>
</reference>